<dbReference type="PANTHER" id="PTHR22617:SF23">
    <property type="entry name" value="CHEMOTAXIS PROTEIN CHEW"/>
    <property type="match status" value="1"/>
</dbReference>
<organism evidence="2 3">
    <name type="scientific">Clostridium oceanicum</name>
    <dbReference type="NCBI Taxonomy" id="1543"/>
    <lineage>
        <taxon>Bacteria</taxon>
        <taxon>Bacillati</taxon>
        <taxon>Bacillota</taxon>
        <taxon>Clostridia</taxon>
        <taxon>Eubacteriales</taxon>
        <taxon>Clostridiaceae</taxon>
        <taxon>Clostridium</taxon>
    </lineage>
</organism>
<reference evidence="3" key="1">
    <citation type="journal article" date="2019" name="Int. J. Syst. Evol. Microbiol.">
        <title>The Global Catalogue of Microorganisms (GCM) 10K type strain sequencing project: providing services to taxonomists for standard genome sequencing and annotation.</title>
        <authorList>
            <consortium name="The Broad Institute Genomics Platform"/>
            <consortium name="The Broad Institute Genome Sequencing Center for Infectious Disease"/>
            <person name="Wu L."/>
            <person name="Ma J."/>
        </authorList>
    </citation>
    <scope>NUCLEOTIDE SEQUENCE [LARGE SCALE GENOMIC DNA]</scope>
    <source>
        <strain evidence="3">JCM 1407</strain>
    </source>
</reference>
<dbReference type="InterPro" id="IPR036061">
    <property type="entry name" value="CheW-like_dom_sf"/>
</dbReference>
<dbReference type="EMBL" id="BAAACG010000019">
    <property type="protein sequence ID" value="GAA0746580.1"/>
    <property type="molecule type" value="Genomic_DNA"/>
</dbReference>
<protein>
    <submittedName>
        <fullName evidence="2">Chemotaxis protein CheW</fullName>
    </submittedName>
</protein>
<evidence type="ECO:0000313" key="2">
    <source>
        <dbReference type="EMBL" id="GAA0746580.1"/>
    </source>
</evidence>
<dbReference type="PROSITE" id="PS50851">
    <property type="entry name" value="CHEW"/>
    <property type="match status" value="1"/>
</dbReference>
<keyword evidence="3" id="KW-1185">Reference proteome</keyword>
<name>A0ABP3V4Q0_9CLOT</name>
<evidence type="ECO:0000313" key="3">
    <source>
        <dbReference type="Proteomes" id="UP001501510"/>
    </source>
</evidence>
<dbReference type="RefSeq" id="WP_343763662.1">
    <property type="nucleotide sequence ID" value="NZ_BAAACG010000019.1"/>
</dbReference>
<dbReference type="Gene3D" id="2.40.50.180">
    <property type="entry name" value="CheA-289, Domain 4"/>
    <property type="match status" value="1"/>
</dbReference>
<proteinExistence type="predicted"/>
<dbReference type="Pfam" id="PF01584">
    <property type="entry name" value="CheW"/>
    <property type="match status" value="1"/>
</dbReference>
<dbReference type="SMART" id="SM00260">
    <property type="entry name" value="CheW"/>
    <property type="match status" value="1"/>
</dbReference>
<dbReference type="InterPro" id="IPR039315">
    <property type="entry name" value="CheW"/>
</dbReference>
<dbReference type="Proteomes" id="UP001501510">
    <property type="component" value="Unassembled WGS sequence"/>
</dbReference>
<evidence type="ECO:0000259" key="1">
    <source>
        <dbReference type="PROSITE" id="PS50851"/>
    </source>
</evidence>
<dbReference type="SUPFAM" id="SSF50341">
    <property type="entry name" value="CheW-like"/>
    <property type="match status" value="1"/>
</dbReference>
<accession>A0ABP3V4Q0</accession>
<dbReference type="PANTHER" id="PTHR22617">
    <property type="entry name" value="CHEMOTAXIS SENSOR HISTIDINE KINASE-RELATED"/>
    <property type="match status" value="1"/>
</dbReference>
<sequence length="131" mass="14959">MQVVIFKLNNEQFAVQTDKVQTITDGMKITSVPKAPDYIKGLINLRGNVISLLDINLLLNIPKTEEEKDNVIIIEIEDELVGICVDEVDEVLDIDENIIEKSTDENRKEYVQGIINFKDRIVTLIDIDKLF</sequence>
<feature type="domain" description="CheW-like" evidence="1">
    <location>
        <begin position="1"/>
        <end position="131"/>
    </location>
</feature>
<gene>
    <name evidence="2" type="ORF">GCM10008906_34390</name>
</gene>
<comment type="caution">
    <text evidence="2">The sequence shown here is derived from an EMBL/GenBank/DDBJ whole genome shotgun (WGS) entry which is preliminary data.</text>
</comment>
<dbReference type="Gene3D" id="2.30.30.40">
    <property type="entry name" value="SH3 Domains"/>
    <property type="match status" value="1"/>
</dbReference>
<dbReference type="InterPro" id="IPR002545">
    <property type="entry name" value="CheW-lke_dom"/>
</dbReference>